<accession>A0ABU8R945</accession>
<evidence type="ECO:0000313" key="2">
    <source>
        <dbReference type="EMBL" id="MEJ5906404.1"/>
    </source>
</evidence>
<evidence type="ECO:0000313" key="3">
    <source>
        <dbReference type="Proteomes" id="UP001377692"/>
    </source>
</evidence>
<dbReference type="Proteomes" id="UP001377692">
    <property type="component" value="Unassembled WGS sequence"/>
</dbReference>
<evidence type="ECO:0000256" key="1">
    <source>
        <dbReference type="SAM" id="MobiDB-lite"/>
    </source>
</evidence>
<feature type="region of interest" description="Disordered" evidence="1">
    <location>
        <begin position="811"/>
        <end position="831"/>
    </location>
</feature>
<organism evidence="2 3">
    <name type="scientific">Pseudomonas kermanshahensis</name>
    <dbReference type="NCBI Taxonomy" id="2745482"/>
    <lineage>
        <taxon>Bacteria</taxon>
        <taxon>Pseudomonadati</taxon>
        <taxon>Pseudomonadota</taxon>
        <taxon>Gammaproteobacteria</taxon>
        <taxon>Pseudomonadales</taxon>
        <taxon>Pseudomonadaceae</taxon>
        <taxon>Pseudomonas</taxon>
    </lineage>
</organism>
<comment type="caution">
    <text evidence="2">The sequence shown here is derived from an EMBL/GenBank/DDBJ whole genome shotgun (WGS) entry which is preliminary data.</text>
</comment>
<gene>
    <name evidence="2" type="ORF">V7V80_17095</name>
</gene>
<keyword evidence="3" id="KW-1185">Reference proteome</keyword>
<feature type="compositionally biased region" description="Low complexity" evidence="1">
    <location>
        <begin position="816"/>
        <end position="831"/>
    </location>
</feature>
<sequence>MSSTSLESVLQWLRAHDRLFGWDAIVALDRGKLNALLAQEYIRRFNTQSFLEPVNGELSVSNESKTLIHDFLLAHPRLSFENADLFDAKARLRMAVIGGNQLGLRKDVSHWYVQRLDWIGPLAGPELRLDLRLDDVPGDVSAGGAIMLDLSKSDNFTLTFSNQEEERELGGNFFKELFQRLPDEQRVWPLGSIASGNRPLLRPESFKLRTQAKPASALAPAAEGSQEGDGAMLAFIRMHKGLGGSMPDSNSDFRYLIPDKGTKDFSAAGIFNARRLILEHLLGRLTSLMIPMMPSGLRYQIDADSKGVLTGASEFWGVISSPMINATVPISLGPSHLVEIDMETLRGPVSALPLRVEVDDDGARVTWLMKLNASAKMLSLRDNYNLHTADDFPDLKVVNINKDITCLIAYRRADRQGGAYELSSFIFDGLEEASPGGLEASNTQSLGLRKGLGDFHKNFIRAIYHYAIRKAVEDKVVGLLREKLAMDLNVDQLLEPLVKETLHFNFGNAFVGDEVHGAKAIAVFGNVSPDGNNFAVHPMEPVLQPGGTLQFKVEPPVNNVRWQVDALQVFSDEVGSIDPDGTYHAPFALGFKGGFTQVRITATDPITAVTRSALVTVVDHAIALSPLLEVTAPGESLELTAGNGGTVDIEWSFANANPHGRLADPDASGAANTYIAGADSRTDAFKVDVITVRNKGVYGERSTCVVTRMKRKKPMPVTPEEWGSSIETDWVRPALWVGTDEQKDVEWSVVYGPGTISQDRYEVKRNSRDRFAVVAGRVQSQEWGDLEGFIILPLPLDASIEAYEAQSSVTRRRRLATSTQTSTASTEAPKP</sequence>
<evidence type="ECO:0008006" key="4">
    <source>
        <dbReference type="Google" id="ProtNLM"/>
    </source>
</evidence>
<dbReference type="RefSeq" id="WP_339550043.1">
    <property type="nucleotide sequence ID" value="NZ_JBBHLD010000015.1"/>
</dbReference>
<dbReference type="EMBL" id="JBBHLD010000015">
    <property type="protein sequence ID" value="MEJ5906404.1"/>
    <property type="molecule type" value="Genomic_DNA"/>
</dbReference>
<name>A0ABU8R945_9PSED</name>
<reference evidence="2 3" key="1">
    <citation type="submission" date="2024-02" db="EMBL/GenBank/DDBJ databases">
        <title>Identification of pathogenicity and growth-promoting functions of Pseudomonas putida variants.</title>
        <authorList>
            <person name="Sun J."/>
        </authorList>
    </citation>
    <scope>NUCLEOTIDE SEQUENCE [LARGE SCALE GENOMIC DNA]</scope>
    <source>
        <strain evidence="2 3">A04</strain>
    </source>
</reference>
<protein>
    <recommendedName>
        <fullName evidence="4">Ig-like domain-containing protein</fullName>
    </recommendedName>
</protein>
<proteinExistence type="predicted"/>